<feature type="transmembrane region" description="Helical" evidence="5">
    <location>
        <begin position="358"/>
        <end position="382"/>
    </location>
</feature>
<comment type="subcellular location">
    <subcellularLocation>
        <location evidence="1">Cell membrane</location>
        <topology evidence="1">Multi-pass membrane protein</topology>
    </subcellularLocation>
</comment>
<dbReference type="RefSeq" id="WP_377571929.1">
    <property type="nucleotide sequence ID" value="NZ_JBHTMP010000024.1"/>
</dbReference>
<feature type="transmembrane region" description="Helical" evidence="5">
    <location>
        <begin position="141"/>
        <end position="158"/>
    </location>
</feature>
<feature type="transmembrane region" description="Helical" evidence="5">
    <location>
        <begin position="327"/>
        <end position="346"/>
    </location>
</feature>
<name>A0ABW3YEA1_9ACTN</name>
<feature type="transmembrane region" description="Helical" evidence="5">
    <location>
        <begin position="275"/>
        <end position="293"/>
    </location>
</feature>
<dbReference type="Pfam" id="PF07690">
    <property type="entry name" value="MFS_1"/>
    <property type="match status" value="2"/>
</dbReference>
<dbReference type="PROSITE" id="PS50850">
    <property type="entry name" value="MFS"/>
    <property type="match status" value="1"/>
</dbReference>
<organism evidence="7 8">
    <name type="scientific">Micromonospora sonneratiae</name>
    <dbReference type="NCBI Taxonomy" id="1184706"/>
    <lineage>
        <taxon>Bacteria</taxon>
        <taxon>Bacillati</taxon>
        <taxon>Actinomycetota</taxon>
        <taxon>Actinomycetes</taxon>
        <taxon>Micromonosporales</taxon>
        <taxon>Micromonosporaceae</taxon>
        <taxon>Micromonospora</taxon>
    </lineage>
</organism>
<evidence type="ECO:0000313" key="8">
    <source>
        <dbReference type="Proteomes" id="UP001597260"/>
    </source>
</evidence>
<proteinExistence type="predicted"/>
<evidence type="ECO:0000256" key="5">
    <source>
        <dbReference type="SAM" id="Phobius"/>
    </source>
</evidence>
<comment type="caution">
    <text evidence="7">The sequence shown here is derived from an EMBL/GenBank/DDBJ whole genome shotgun (WGS) entry which is preliminary data.</text>
</comment>
<evidence type="ECO:0000256" key="2">
    <source>
        <dbReference type="ARBA" id="ARBA00022692"/>
    </source>
</evidence>
<sequence length="413" mass="44143">MRTALRSRPLRTFAVTQFLLEVQFWFPVWLIYLLDLGIPLTTALLADAVFRIVSVACEFPVGVVADRIGRRRAYLALAGMTMLTFAVITQIQSVQLLFAAWVLWGVLWALTSGAASTYLYELCAQDELKISPAKAFGLVRALSNLSILLSLLAAGYLYETDPRLPFAVTAGLAAVALLLAFTLPEITGSRTATTLSSVLGDIRRAITLTEVRQAVQLGILLLMFGWSARILFQPMALELGLSARVTGWMYAAFAAASVLGGLAAGYLATSHRRTALASAFALILVALAATSQLTWLAPFLFLPVMGFGYALGMTVLEVFTNEVTPRAVRATIFGTVTCIAGIGIAVGRPGLGALADRYSTSFAAGLWAALGLLVVGLAVLVIRRIPLGQVHREHADLSTSSQHPSNAGDQAVR</sequence>
<feature type="transmembrane region" description="Helical" evidence="5">
    <location>
        <begin position="98"/>
        <end position="120"/>
    </location>
</feature>
<feature type="transmembrane region" description="Helical" evidence="5">
    <location>
        <begin position="214"/>
        <end position="236"/>
    </location>
</feature>
<feature type="transmembrane region" description="Helical" evidence="5">
    <location>
        <begin position="12"/>
        <end position="32"/>
    </location>
</feature>
<evidence type="ECO:0000256" key="4">
    <source>
        <dbReference type="ARBA" id="ARBA00023136"/>
    </source>
</evidence>
<dbReference type="PROSITE" id="PS00216">
    <property type="entry name" value="SUGAR_TRANSPORT_1"/>
    <property type="match status" value="1"/>
</dbReference>
<feature type="transmembrane region" description="Helical" evidence="5">
    <location>
        <begin position="248"/>
        <end position="268"/>
    </location>
</feature>
<feature type="domain" description="Major facilitator superfamily (MFS) profile" evidence="6">
    <location>
        <begin position="1"/>
        <end position="386"/>
    </location>
</feature>
<keyword evidence="4 5" id="KW-0472">Membrane</keyword>
<dbReference type="SUPFAM" id="SSF103473">
    <property type="entry name" value="MFS general substrate transporter"/>
    <property type="match status" value="1"/>
</dbReference>
<keyword evidence="8" id="KW-1185">Reference proteome</keyword>
<protein>
    <submittedName>
        <fullName evidence="7">MFS transporter</fullName>
    </submittedName>
</protein>
<dbReference type="PANTHER" id="PTHR23530">
    <property type="entry name" value="TRANSPORT PROTEIN-RELATED"/>
    <property type="match status" value="1"/>
</dbReference>
<keyword evidence="2 5" id="KW-0812">Transmembrane</keyword>
<dbReference type="InterPro" id="IPR020846">
    <property type="entry name" value="MFS_dom"/>
</dbReference>
<dbReference type="EMBL" id="JBHTMP010000024">
    <property type="protein sequence ID" value="MFD1322773.1"/>
    <property type="molecule type" value="Genomic_DNA"/>
</dbReference>
<reference evidence="8" key="1">
    <citation type="journal article" date="2019" name="Int. J. Syst. Evol. Microbiol.">
        <title>The Global Catalogue of Microorganisms (GCM) 10K type strain sequencing project: providing services to taxonomists for standard genome sequencing and annotation.</title>
        <authorList>
            <consortium name="The Broad Institute Genomics Platform"/>
            <consortium name="The Broad Institute Genome Sequencing Center for Infectious Disease"/>
            <person name="Wu L."/>
            <person name="Ma J."/>
        </authorList>
    </citation>
    <scope>NUCLEOTIDE SEQUENCE [LARGE SCALE GENOMIC DNA]</scope>
    <source>
        <strain evidence="8">JCM 31037</strain>
    </source>
</reference>
<dbReference type="PANTHER" id="PTHR23530:SF1">
    <property type="entry name" value="PERMEASE, MAJOR FACILITATOR SUPERFAMILY-RELATED"/>
    <property type="match status" value="1"/>
</dbReference>
<evidence type="ECO:0000256" key="3">
    <source>
        <dbReference type="ARBA" id="ARBA00022989"/>
    </source>
</evidence>
<dbReference type="Proteomes" id="UP001597260">
    <property type="component" value="Unassembled WGS sequence"/>
</dbReference>
<evidence type="ECO:0000259" key="6">
    <source>
        <dbReference type="PROSITE" id="PS50850"/>
    </source>
</evidence>
<dbReference type="Gene3D" id="1.20.1250.20">
    <property type="entry name" value="MFS general substrate transporter like domains"/>
    <property type="match status" value="1"/>
</dbReference>
<evidence type="ECO:0000256" key="1">
    <source>
        <dbReference type="ARBA" id="ARBA00004651"/>
    </source>
</evidence>
<dbReference type="InterPro" id="IPR053160">
    <property type="entry name" value="MFS_DHA3_Transporter"/>
</dbReference>
<dbReference type="InterPro" id="IPR036259">
    <property type="entry name" value="MFS_trans_sf"/>
</dbReference>
<dbReference type="InterPro" id="IPR011701">
    <property type="entry name" value="MFS"/>
</dbReference>
<accession>A0ABW3YEA1</accession>
<keyword evidence="3 5" id="KW-1133">Transmembrane helix</keyword>
<feature type="transmembrane region" description="Helical" evidence="5">
    <location>
        <begin position="299"/>
        <end position="320"/>
    </location>
</feature>
<feature type="transmembrane region" description="Helical" evidence="5">
    <location>
        <begin position="38"/>
        <end position="61"/>
    </location>
</feature>
<feature type="transmembrane region" description="Helical" evidence="5">
    <location>
        <begin position="73"/>
        <end position="92"/>
    </location>
</feature>
<evidence type="ECO:0000313" key="7">
    <source>
        <dbReference type="EMBL" id="MFD1322773.1"/>
    </source>
</evidence>
<gene>
    <name evidence="7" type="ORF">ACFQ4H_16870</name>
</gene>
<dbReference type="InterPro" id="IPR005829">
    <property type="entry name" value="Sugar_transporter_CS"/>
</dbReference>
<feature type="transmembrane region" description="Helical" evidence="5">
    <location>
        <begin position="164"/>
        <end position="183"/>
    </location>
</feature>